<proteinExistence type="predicted"/>
<dbReference type="Proteomes" id="UP000054843">
    <property type="component" value="Unassembled WGS sequence"/>
</dbReference>
<protein>
    <submittedName>
        <fullName evidence="1">Uncharacterized protein</fullName>
    </submittedName>
</protein>
<dbReference type="EMBL" id="JYDO01000017">
    <property type="protein sequence ID" value="KRZ77731.1"/>
    <property type="molecule type" value="Genomic_DNA"/>
</dbReference>
<keyword evidence="2" id="KW-1185">Reference proteome</keyword>
<organism evidence="1 2">
    <name type="scientific">Trichinella papuae</name>
    <dbReference type="NCBI Taxonomy" id="268474"/>
    <lineage>
        <taxon>Eukaryota</taxon>
        <taxon>Metazoa</taxon>
        <taxon>Ecdysozoa</taxon>
        <taxon>Nematoda</taxon>
        <taxon>Enoplea</taxon>
        <taxon>Dorylaimia</taxon>
        <taxon>Trichinellida</taxon>
        <taxon>Trichinellidae</taxon>
        <taxon>Trichinella</taxon>
    </lineage>
</organism>
<dbReference type="AlphaFoldDB" id="A0A0V1N1N5"/>
<comment type="caution">
    <text evidence="1">The sequence shown here is derived from an EMBL/GenBank/DDBJ whole genome shotgun (WGS) entry which is preliminary data.</text>
</comment>
<accession>A0A0V1N1N5</accession>
<evidence type="ECO:0000313" key="1">
    <source>
        <dbReference type="EMBL" id="KRZ77731.1"/>
    </source>
</evidence>
<reference evidence="1 2" key="1">
    <citation type="submission" date="2015-01" db="EMBL/GenBank/DDBJ databases">
        <title>Evolution of Trichinella species and genotypes.</title>
        <authorList>
            <person name="Korhonen P.K."/>
            <person name="Edoardo P."/>
            <person name="Giuseppe L.R."/>
            <person name="Gasser R.B."/>
        </authorList>
    </citation>
    <scope>NUCLEOTIDE SEQUENCE [LARGE SCALE GENOMIC DNA]</scope>
    <source>
        <strain evidence="1">ISS1980</strain>
    </source>
</reference>
<sequence>MQYIICQKLITKSVMYLLFCRVICFKQSIDDNQMKVLEKQKKKRIEHQISMHDLPHLCTVASSLNRPYNKYFVLSINI</sequence>
<evidence type="ECO:0000313" key="2">
    <source>
        <dbReference type="Proteomes" id="UP000054843"/>
    </source>
</evidence>
<name>A0A0V1N1N5_9BILA</name>
<gene>
    <name evidence="1" type="ORF">T10_351</name>
</gene>